<dbReference type="GO" id="GO:0016740">
    <property type="term" value="F:transferase activity"/>
    <property type="evidence" value="ECO:0007669"/>
    <property type="project" value="UniProtKB-KW"/>
</dbReference>
<accession>A0A2U1P785</accession>
<keyword evidence="1" id="KW-0808">Transferase</keyword>
<keyword evidence="2" id="KW-1185">Reference proteome</keyword>
<dbReference type="Gene3D" id="1.20.1050.10">
    <property type="match status" value="1"/>
</dbReference>
<dbReference type="EMBL" id="PKPP01001568">
    <property type="protein sequence ID" value="PWA81612.1"/>
    <property type="molecule type" value="Genomic_DNA"/>
</dbReference>
<sequence length="87" mass="10209">MLENMPLEMKFTWRTCILRPKIDNAINRYKLDMTEFPLLLKLNNSYNETPSFLAEKPQQPLGSSEFGISESVYDLFCKLMLTAWKDV</sequence>
<protein>
    <submittedName>
        <fullName evidence="1">Glutathione S-transferase/chloride channel, C-terminal</fullName>
    </submittedName>
</protein>
<evidence type="ECO:0000313" key="1">
    <source>
        <dbReference type="EMBL" id="PWA81612.1"/>
    </source>
</evidence>
<organism evidence="1 2">
    <name type="scientific">Artemisia annua</name>
    <name type="common">Sweet wormwood</name>
    <dbReference type="NCBI Taxonomy" id="35608"/>
    <lineage>
        <taxon>Eukaryota</taxon>
        <taxon>Viridiplantae</taxon>
        <taxon>Streptophyta</taxon>
        <taxon>Embryophyta</taxon>
        <taxon>Tracheophyta</taxon>
        <taxon>Spermatophyta</taxon>
        <taxon>Magnoliopsida</taxon>
        <taxon>eudicotyledons</taxon>
        <taxon>Gunneridae</taxon>
        <taxon>Pentapetalae</taxon>
        <taxon>asterids</taxon>
        <taxon>campanulids</taxon>
        <taxon>Asterales</taxon>
        <taxon>Asteraceae</taxon>
        <taxon>Asteroideae</taxon>
        <taxon>Anthemideae</taxon>
        <taxon>Artemisiinae</taxon>
        <taxon>Artemisia</taxon>
    </lineage>
</organism>
<dbReference type="OrthoDB" id="10496780at2759"/>
<dbReference type="Proteomes" id="UP000245207">
    <property type="component" value="Unassembled WGS sequence"/>
</dbReference>
<proteinExistence type="predicted"/>
<name>A0A2U1P785_ARTAN</name>
<reference evidence="1 2" key="1">
    <citation type="journal article" date="2018" name="Mol. Plant">
        <title>The genome of Artemisia annua provides insight into the evolution of Asteraceae family and artemisinin biosynthesis.</title>
        <authorList>
            <person name="Shen Q."/>
            <person name="Zhang L."/>
            <person name="Liao Z."/>
            <person name="Wang S."/>
            <person name="Yan T."/>
            <person name="Shi P."/>
            <person name="Liu M."/>
            <person name="Fu X."/>
            <person name="Pan Q."/>
            <person name="Wang Y."/>
            <person name="Lv Z."/>
            <person name="Lu X."/>
            <person name="Zhang F."/>
            <person name="Jiang W."/>
            <person name="Ma Y."/>
            <person name="Chen M."/>
            <person name="Hao X."/>
            <person name="Li L."/>
            <person name="Tang Y."/>
            <person name="Lv G."/>
            <person name="Zhou Y."/>
            <person name="Sun X."/>
            <person name="Brodelius P.E."/>
            <person name="Rose J.K.C."/>
            <person name="Tang K."/>
        </authorList>
    </citation>
    <scope>NUCLEOTIDE SEQUENCE [LARGE SCALE GENOMIC DNA]</scope>
    <source>
        <strain evidence="2">cv. Huhao1</strain>
        <tissue evidence="1">Leaf</tissue>
    </source>
</reference>
<evidence type="ECO:0000313" key="2">
    <source>
        <dbReference type="Proteomes" id="UP000245207"/>
    </source>
</evidence>
<dbReference type="AlphaFoldDB" id="A0A2U1P785"/>
<gene>
    <name evidence="1" type="ORF">CTI12_AA184110</name>
</gene>
<comment type="caution">
    <text evidence="1">The sequence shown here is derived from an EMBL/GenBank/DDBJ whole genome shotgun (WGS) entry which is preliminary data.</text>
</comment>